<keyword evidence="4" id="KW-1185">Reference proteome</keyword>
<dbReference type="SUPFAM" id="SSF47699">
    <property type="entry name" value="Bifunctional inhibitor/lipid-transfer protein/seed storage 2S albumin"/>
    <property type="match status" value="1"/>
</dbReference>
<evidence type="ECO:0000259" key="2">
    <source>
        <dbReference type="SMART" id="SM00499"/>
    </source>
</evidence>
<accession>A0A843U2K6</accession>
<reference evidence="3" key="1">
    <citation type="submission" date="2017-07" db="EMBL/GenBank/DDBJ databases">
        <title>Taro Niue Genome Assembly and Annotation.</title>
        <authorList>
            <person name="Atibalentja N."/>
            <person name="Keating K."/>
            <person name="Fields C.J."/>
        </authorList>
    </citation>
    <scope>NUCLEOTIDE SEQUENCE</scope>
    <source>
        <strain evidence="3">Niue_2</strain>
        <tissue evidence="3">Leaf</tissue>
    </source>
</reference>
<dbReference type="Proteomes" id="UP000652761">
    <property type="component" value="Unassembled WGS sequence"/>
</dbReference>
<organism evidence="3 4">
    <name type="scientific">Colocasia esculenta</name>
    <name type="common">Wild taro</name>
    <name type="synonym">Arum esculentum</name>
    <dbReference type="NCBI Taxonomy" id="4460"/>
    <lineage>
        <taxon>Eukaryota</taxon>
        <taxon>Viridiplantae</taxon>
        <taxon>Streptophyta</taxon>
        <taxon>Embryophyta</taxon>
        <taxon>Tracheophyta</taxon>
        <taxon>Spermatophyta</taxon>
        <taxon>Magnoliopsida</taxon>
        <taxon>Liliopsida</taxon>
        <taxon>Araceae</taxon>
        <taxon>Aroideae</taxon>
        <taxon>Colocasieae</taxon>
        <taxon>Colocasia</taxon>
    </lineage>
</organism>
<name>A0A843U2K6_COLES</name>
<feature type="signal peptide" evidence="1">
    <location>
        <begin position="1"/>
        <end position="25"/>
    </location>
</feature>
<dbReference type="EMBL" id="NMUH01000366">
    <property type="protein sequence ID" value="MQL77771.1"/>
    <property type="molecule type" value="Genomic_DNA"/>
</dbReference>
<comment type="caution">
    <text evidence="3">The sequence shown here is derived from an EMBL/GenBank/DDBJ whole genome shotgun (WGS) entry which is preliminary data.</text>
</comment>
<dbReference type="SMART" id="SM00499">
    <property type="entry name" value="AAI"/>
    <property type="match status" value="1"/>
</dbReference>
<dbReference type="Pfam" id="PF14368">
    <property type="entry name" value="LTP_2"/>
    <property type="match status" value="1"/>
</dbReference>
<dbReference type="Gene3D" id="1.10.110.10">
    <property type="entry name" value="Plant lipid-transfer and hydrophobic proteins"/>
    <property type="match status" value="1"/>
</dbReference>
<dbReference type="InterPro" id="IPR016140">
    <property type="entry name" value="Bifunc_inhib/LTP/seed_store"/>
</dbReference>
<dbReference type="AlphaFoldDB" id="A0A843U2K6"/>
<dbReference type="PANTHER" id="PTHR33122">
    <property type="entry name" value="LIPID BINDING PROTEIN-RELATED"/>
    <property type="match status" value="1"/>
</dbReference>
<protein>
    <recommendedName>
        <fullName evidence="2">Bifunctional inhibitor/plant lipid transfer protein/seed storage helical domain-containing protein</fullName>
    </recommendedName>
</protein>
<feature type="domain" description="Bifunctional inhibitor/plant lipid transfer protein/seed storage helical" evidence="2">
    <location>
        <begin position="29"/>
        <end position="101"/>
    </location>
</feature>
<dbReference type="OrthoDB" id="643149at2759"/>
<gene>
    <name evidence="3" type="ORF">Taro_010186</name>
</gene>
<dbReference type="GO" id="GO:0009627">
    <property type="term" value="P:systemic acquired resistance"/>
    <property type="evidence" value="ECO:0007669"/>
    <property type="project" value="InterPro"/>
</dbReference>
<dbReference type="InterPro" id="IPR039265">
    <property type="entry name" value="DIR1-like"/>
</dbReference>
<feature type="chain" id="PRO_5033054479" description="Bifunctional inhibitor/plant lipid transfer protein/seed storage helical domain-containing protein" evidence="1">
    <location>
        <begin position="26"/>
        <end position="101"/>
    </location>
</feature>
<dbReference type="InterPro" id="IPR036312">
    <property type="entry name" value="Bifun_inhib/LTP/seed_sf"/>
</dbReference>
<keyword evidence="1" id="KW-0732">Signal</keyword>
<proteinExistence type="predicted"/>
<evidence type="ECO:0000313" key="3">
    <source>
        <dbReference type="EMBL" id="MQL77771.1"/>
    </source>
</evidence>
<dbReference type="GO" id="GO:0005504">
    <property type="term" value="F:fatty acid binding"/>
    <property type="evidence" value="ECO:0007669"/>
    <property type="project" value="InterPro"/>
</dbReference>
<evidence type="ECO:0000256" key="1">
    <source>
        <dbReference type="SAM" id="SignalP"/>
    </source>
</evidence>
<sequence>MDFSGTKRLLLAALLLTLALGSASGTDICNMTENDLRECKPAVTAPDPPPPTPACCAGLNKADLPCLCSYRESLLLPALGIDPDLAMQLPAKCGLTPPTEC</sequence>
<dbReference type="PANTHER" id="PTHR33122:SF43">
    <property type="entry name" value="BIFUNCTIONAL INHIBITOR_PLANT LIPID TRANSFER PROTEIN_SEED STORAGE HELICAL DOMAIN-CONTAINING PROTEIN"/>
    <property type="match status" value="1"/>
</dbReference>
<evidence type="ECO:0000313" key="4">
    <source>
        <dbReference type="Proteomes" id="UP000652761"/>
    </source>
</evidence>